<evidence type="ECO:0000313" key="2">
    <source>
        <dbReference type="EMBL" id="KAF4690371.1"/>
    </source>
</evidence>
<dbReference type="InterPro" id="IPR054708">
    <property type="entry name" value="MTPAP-like_central"/>
</dbReference>
<dbReference type="SUPFAM" id="SSF81631">
    <property type="entry name" value="PAP/OAS1 substrate-binding domain"/>
    <property type="match status" value="1"/>
</dbReference>
<dbReference type="InterPro" id="IPR043519">
    <property type="entry name" value="NT_sf"/>
</dbReference>
<evidence type="ECO:0000313" key="3">
    <source>
        <dbReference type="Proteomes" id="UP000541610"/>
    </source>
</evidence>
<dbReference type="GO" id="GO:0031123">
    <property type="term" value="P:RNA 3'-end processing"/>
    <property type="evidence" value="ECO:0007669"/>
    <property type="project" value="TreeGrafter"/>
</dbReference>
<proteinExistence type="predicted"/>
<dbReference type="GO" id="GO:0016779">
    <property type="term" value="F:nucleotidyltransferase activity"/>
    <property type="evidence" value="ECO:0007669"/>
    <property type="project" value="TreeGrafter"/>
</dbReference>
<dbReference type="EMBL" id="JABANP010000100">
    <property type="protein sequence ID" value="KAF4690371.1"/>
    <property type="molecule type" value="Genomic_DNA"/>
</dbReference>
<dbReference type="OrthoDB" id="2274644at2759"/>
<dbReference type="AlphaFoldDB" id="A0A7J6P4U6"/>
<dbReference type="PANTHER" id="PTHR12271:SF40">
    <property type="entry name" value="POLY(A) RNA POLYMERASE GLD2"/>
    <property type="match status" value="1"/>
</dbReference>
<dbReference type="SUPFAM" id="SSF81301">
    <property type="entry name" value="Nucleotidyltransferase"/>
    <property type="match status" value="1"/>
</dbReference>
<comment type="caution">
    <text evidence="2">The sequence shown here is derived from an EMBL/GenBank/DDBJ whole genome shotgun (WGS) entry which is preliminary data.</text>
</comment>
<sequence>MVKLTTEVDALEAEVRPSEEDHKARDSFLAALQTTVSKMVDGEIRVHAFGSAINGFWTPHSDVDVCIQVPGHQTRAEQIVLLRKLATSLARVTTHFVEPRFSARIPIIHWAPKVPGSMLATDISVNNTLAVVNSRLIGAYMEIDPRLRPLGIAVKYWCKARGINDRSRGTLSSFSLILMMIHFLQRRPAPVLPSLQDLALQHNMPPLYVQGVDCRFATDSKMITEELDYLCKDNGGRNTESVGFLLHEFFRYYGYMYKFGNIAIRDVVAASGPQSKVASPSAGVYLFVDNPFEVGKDVANVLPNQHTRLRQELRRAQQMLAKGVSFFEMCQQTTLETAKAATAAGNLRGLHHDASSMAKSRGVLVCFLVCMVAQWNCTKWLYVQANFEYPLFLTLIHQLSTLALTLSSNRSLVTLPSSTYTQRGTRWSRLHLPIWALVVEALLGRLAQTPRSVDTSWRVVGAIACLTIGCAICAADHIVNARSLSSVGISLSVLAVLTRAVKSNLQFLLLRTRRSDVLALLYHTAVLSTPVLLISSALTEGTDPWYRLPSVFKPISVSALIAVGFNVLSLHVTREFGTVKKEAASHSVKPVGMMASNMLFGRAFSHVQYCGVAVALIGAALFACRRGSSWHDDAWNSVTFRSVLSSFGRIQNENPPRGSSNLVYSHEDFTLLLTYLHTARTATAG</sequence>
<reference evidence="2 3" key="1">
    <citation type="submission" date="2020-04" db="EMBL/GenBank/DDBJ databases">
        <title>Perkinsus olseni comparative genomics.</title>
        <authorList>
            <person name="Bogema D.R."/>
        </authorList>
    </citation>
    <scope>NUCLEOTIDE SEQUENCE [LARGE SCALE GENOMIC DNA]</scope>
    <source>
        <strain evidence="2">00978-12</strain>
    </source>
</reference>
<dbReference type="Proteomes" id="UP000541610">
    <property type="component" value="Unassembled WGS sequence"/>
</dbReference>
<evidence type="ECO:0000259" key="1">
    <source>
        <dbReference type="Pfam" id="PF22600"/>
    </source>
</evidence>
<protein>
    <recommendedName>
        <fullName evidence="1">Poly(A) RNA polymerase mitochondrial-like central palm domain-containing protein</fullName>
    </recommendedName>
</protein>
<dbReference type="Gene3D" id="3.30.460.10">
    <property type="entry name" value="Beta Polymerase, domain 2"/>
    <property type="match status" value="1"/>
</dbReference>
<gene>
    <name evidence="2" type="ORF">FOZ60_000250</name>
</gene>
<dbReference type="PANTHER" id="PTHR12271">
    <property type="entry name" value="POLY A POLYMERASE CID PAP -RELATED"/>
    <property type="match status" value="1"/>
</dbReference>
<feature type="domain" description="Poly(A) RNA polymerase mitochondrial-like central palm" evidence="1">
    <location>
        <begin position="4"/>
        <end position="141"/>
    </location>
</feature>
<dbReference type="Gene3D" id="1.10.1410.10">
    <property type="match status" value="1"/>
</dbReference>
<dbReference type="Pfam" id="PF22600">
    <property type="entry name" value="MTPAP-like_central"/>
    <property type="match status" value="1"/>
</dbReference>
<organism evidence="2 3">
    <name type="scientific">Perkinsus olseni</name>
    <name type="common">Perkinsus atlanticus</name>
    <dbReference type="NCBI Taxonomy" id="32597"/>
    <lineage>
        <taxon>Eukaryota</taxon>
        <taxon>Sar</taxon>
        <taxon>Alveolata</taxon>
        <taxon>Perkinsozoa</taxon>
        <taxon>Perkinsea</taxon>
        <taxon>Perkinsida</taxon>
        <taxon>Perkinsidae</taxon>
        <taxon>Perkinsus</taxon>
    </lineage>
</organism>
<name>A0A7J6P4U6_PEROL</name>
<accession>A0A7J6P4U6</accession>
<dbReference type="CDD" id="cd05402">
    <property type="entry name" value="NT_PAP_TUTase"/>
    <property type="match status" value="1"/>
</dbReference>